<feature type="domain" description="Transporter-associated" evidence="10">
    <location>
        <begin position="441"/>
        <end position="521"/>
    </location>
</feature>
<dbReference type="InterPro" id="IPR046342">
    <property type="entry name" value="CBS_dom_sf"/>
</dbReference>
<feature type="transmembrane region" description="Helical" evidence="9">
    <location>
        <begin position="126"/>
        <end position="148"/>
    </location>
</feature>
<keyword evidence="3" id="KW-1003">Cell membrane</keyword>
<dbReference type="Gene3D" id="3.30.465.10">
    <property type="match status" value="1"/>
</dbReference>
<feature type="transmembrane region" description="Helical" evidence="9">
    <location>
        <begin position="184"/>
        <end position="201"/>
    </location>
</feature>
<evidence type="ECO:0000256" key="2">
    <source>
        <dbReference type="ARBA" id="ARBA00006337"/>
    </source>
</evidence>
<dbReference type="Proteomes" id="UP000243633">
    <property type="component" value="Chromosome 1"/>
</dbReference>
<dbReference type="OrthoDB" id="9805314at2"/>
<dbReference type="GO" id="GO:0005886">
    <property type="term" value="C:plasma membrane"/>
    <property type="evidence" value="ECO:0007669"/>
    <property type="project" value="UniProtKB-SubCell"/>
</dbReference>
<dbReference type="SUPFAM" id="SSF54631">
    <property type="entry name" value="CBS-domain pair"/>
    <property type="match status" value="1"/>
</dbReference>
<dbReference type="STRING" id="98804.BTSPAZIEG_0213"/>
<evidence type="ECO:0000313" key="11">
    <source>
        <dbReference type="EMBL" id="CUR53188.1"/>
    </source>
</evidence>
<feature type="transmembrane region" description="Helical" evidence="9">
    <location>
        <begin position="12"/>
        <end position="34"/>
    </location>
</feature>
<evidence type="ECO:0000313" key="12">
    <source>
        <dbReference type="Proteomes" id="UP000243633"/>
    </source>
</evidence>
<dbReference type="InterPro" id="IPR005170">
    <property type="entry name" value="Transptr-assoc_dom"/>
</dbReference>
<dbReference type="RefSeq" id="WP_075472625.1">
    <property type="nucleotide sequence ID" value="NZ_CP135003.1"/>
</dbReference>
<dbReference type="InterPro" id="IPR016169">
    <property type="entry name" value="FAD-bd_PCMH_sub2"/>
</dbReference>
<dbReference type="GO" id="GO:0050660">
    <property type="term" value="F:flavin adenine dinucleotide binding"/>
    <property type="evidence" value="ECO:0007669"/>
    <property type="project" value="InterPro"/>
</dbReference>
<gene>
    <name evidence="11" type="primary">yoaE</name>
    <name evidence="11" type="ORF">BTSPAZIEG_0213</name>
</gene>
<keyword evidence="12" id="KW-1185">Reference proteome</keyword>
<evidence type="ECO:0000256" key="4">
    <source>
        <dbReference type="ARBA" id="ARBA00022692"/>
    </source>
</evidence>
<dbReference type="Pfam" id="PF03471">
    <property type="entry name" value="CorC_HlyC"/>
    <property type="match status" value="1"/>
</dbReference>
<feature type="transmembrane region" description="Helical" evidence="9">
    <location>
        <begin position="88"/>
        <end position="106"/>
    </location>
</feature>
<dbReference type="SMART" id="SM01091">
    <property type="entry name" value="CorC_HlyC"/>
    <property type="match status" value="1"/>
</dbReference>
<keyword evidence="5" id="KW-0677">Repeat</keyword>
<evidence type="ECO:0000256" key="3">
    <source>
        <dbReference type="ARBA" id="ARBA00022475"/>
    </source>
</evidence>
<feature type="transmembrane region" description="Helical" evidence="9">
    <location>
        <begin position="55"/>
        <end position="76"/>
    </location>
</feature>
<protein>
    <submittedName>
        <fullName evidence="11">UPF0053 inner membrane protein YoaE</fullName>
    </submittedName>
</protein>
<accession>A0A160SX11</accession>
<name>A0A160SX11_BUCTT</name>
<sequence length="525" mass="60327">MFFFLNTKNLINLITLIILELILGIDNIVFISILSEKLPSSQRNKAQYTGLILALFMRIIILLSFACIVSFETIVIKNNFFSFSIRDLILFFGGFFLLFKAIIELYERLKHLEEKKNTQKKSPKFWSIVIQIVILDAIFSIDSIITAVGMVNNISLMICAVTISTILMLFISKMITNFIRLHRTIMILCLSFLLVIGFSLILEACGIKIPKGYLYVIIIFSLSIEFFNQIEKKNFLNHQSKKPIRVRTAETISKLIFGIEEKKNIHQKKEDTKKKKYNHSIHKTSKLIKPFKDEEKYMLTSVLMLADRSIRSIMTPRVEISWINLDHSNEKIKTQLLDTPHNLFPVCKGELDEVIGVVLAKELLNEIYKNSNLYVFCQKKPPIIIPDTLDPIKLLRVVRHSKGSLILISNEFGFILGLITPVDILETIAGDFPDADETPDIIHEKNSFLVKGTTDLYTLKQVLKIKKFVKNENYISLAGLLISQTGKFPIPGDKIYISSFCFEIIESTKYQIKLVRVKNINFKNN</sequence>
<feature type="transmembrane region" description="Helical" evidence="9">
    <location>
        <begin position="154"/>
        <end position="172"/>
    </location>
</feature>
<proteinExistence type="inferred from homology"/>
<dbReference type="Pfam" id="PF03741">
    <property type="entry name" value="TerC"/>
    <property type="match status" value="1"/>
</dbReference>
<dbReference type="InterPro" id="IPR005496">
    <property type="entry name" value="Integral_membrane_TerC"/>
</dbReference>
<dbReference type="AlphaFoldDB" id="A0A160SX11"/>
<dbReference type="Gene3D" id="3.10.580.10">
    <property type="entry name" value="CBS-domain"/>
    <property type="match status" value="1"/>
</dbReference>
<dbReference type="PANTHER" id="PTHR22777:SF15">
    <property type="entry name" value="UPF0053 INNER MEMBRANE PROTEIN YOAE"/>
    <property type="match status" value="1"/>
</dbReference>
<dbReference type="InterPro" id="IPR044751">
    <property type="entry name" value="Ion_transp-like_CBS"/>
</dbReference>
<reference evidence="12" key="1">
    <citation type="submission" date="2015-10" db="EMBL/GenBank/DDBJ databases">
        <authorList>
            <person name="Manzano-Marin A."/>
            <person name="Manzano-Marin A."/>
        </authorList>
    </citation>
    <scope>NUCLEOTIDE SEQUENCE [LARGE SCALE GENOMIC DNA]</scope>
    <source>
        <strain evidence="12">BTs</strain>
    </source>
</reference>
<evidence type="ECO:0000256" key="7">
    <source>
        <dbReference type="ARBA" id="ARBA00023122"/>
    </source>
</evidence>
<dbReference type="SUPFAM" id="SSF56176">
    <property type="entry name" value="FAD-binding/transporter-associated domain-like"/>
    <property type="match status" value="1"/>
</dbReference>
<keyword evidence="4 9" id="KW-0812">Transmembrane</keyword>
<organism evidence="11 12">
    <name type="scientific">Buchnera aphidicola subsp. Tuberolachnus salignus</name>
    <dbReference type="NCBI Taxonomy" id="98804"/>
    <lineage>
        <taxon>Bacteria</taxon>
        <taxon>Pseudomonadati</taxon>
        <taxon>Pseudomonadota</taxon>
        <taxon>Gammaproteobacteria</taxon>
        <taxon>Enterobacterales</taxon>
        <taxon>Erwiniaceae</taxon>
        <taxon>Buchnera</taxon>
    </lineage>
</organism>
<keyword evidence="7" id="KW-0129">CBS domain</keyword>
<evidence type="ECO:0000256" key="1">
    <source>
        <dbReference type="ARBA" id="ARBA00004651"/>
    </source>
</evidence>
<evidence type="ECO:0000256" key="6">
    <source>
        <dbReference type="ARBA" id="ARBA00022989"/>
    </source>
</evidence>
<dbReference type="PANTHER" id="PTHR22777">
    <property type="entry name" value="HEMOLYSIN-RELATED"/>
    <property type="match status" value="1"/>
</dbReference>
<evidence type="ECO:0000256" key="8">
    <source>
        <dbReference type="ARBA" id="ARBA00023136"/>
    </source>
</evidence>
<evidence type="ECO:0000259" key="10">
    <source>
        <dbReference type="SMART" id="SM01091"/>
    </source>
</evidence>
<dbReference type="PATRIC" id="fig|98804.3.peg.203"/>
<evidence type="ECO:0000256" key="5">
    <source>
        <dbReference type="ARBA" id="ARBA00022737"/>
    </source>
</evidence>
<comment type="subcellular location">
    <subcellularLocation>
        <location evidence="1">Cell membrane</location>
        <topology evidence="1">Multi-pass membrane protein</topology>
    </subcellularLocation>
</comment>
<keyword evidence="6 9" id="KW-1133">Transmembrane helix</keyword>
<dbReference type="InterPro" id="IPR036318">
    <property type="entry name" value="FAD-bd_PCMH-like_sf"/>
</dbReference>
<comment type="similarity">
    <text evidence="2">Belongs to the UPF0053 family.</text>
</comment>
<evidence type="ECO:0000256" key="9">
    <source>
        <dbReference type="SAM" id="Phobius"/>
    </source>
</evidence>
<keyword evidence="8 9" id="KW-0472">Membrane</keyword>
<dbReference type="CDD" id="cd04590">
    <property type="entry name" value="CBS_pair_CorC_HlyC_assoc"/>
    <property type="match status" value="1"/>
</dbReference>
<dbReference type="EMBL" id="LN890285">
    <property type="protein sequence ID" value="CUR53188.1"/>
    <property type="molecule type" value="Genomic_DNA"/>
</dbReference>